<evidence type="ECO:0000313" key="2">
    <source>
        <dbReference type="EMBL" id="KAK3317307.1"/>
    </source>
</evidence>
<proteinExistence type="predicted"/>
<evidence type="ECO:0000313" key="3">
    <source>
        <dbReference type="Proteomes" id="UP001286456"/>
    </source>
</evidence>
<name>A0AAE0I342_9PEZI</name>
<reference evidence="2" key="2">
    <citation type="submission" date="2023-06" db="EMBL/GenBank/DDBJ databases">
        <authorList>
            <consortium name="Lawrence Berkeley National Laboratory"/>
            <person name="Haridas S."/>
            <person name="Hensen N."/>
            <person name="Bonometti L."/>
            <person name="Westerberg I."/>
            <person name="Brannstrom I.O."/>
            <person name="Guillou S."/>
            <person name="Cros-Aarteil S."/>
            <person name="Calhoun S."/>
            <person name="Kuo A."/>
            <person name="Mondo S."/>
            <person name="Pangilinan J."/>
            <person name="Riley R."/>
            <person name="Labutti K."/>
            <person name="Andreopoulos B."/>
            <person name="Lipzen A."/>
            <person name="Chen C."/>
            <person name="Yanf M."/>
            <person name="Daum C."/>
            <person name="Ng V."/>
            <person name="Clum A."/>
            <person name="Steindorff A."/>
            <person name="Ohm R."/>
            <person name="Martin F."/>
            <person name="Silar P."/>
            <person name="Natvig D."/>
            <person name="Lalanne C."/>
            <person name="Gautier V."/>
            <person name="Ament-Velasquez S.L."/>
            <person name="Kruys A."/>
            <person name="Hutchinson M.I."/>
            <person name="Powell A.J."/>
            <person name="Barry K."/>
            <person name="Miller A.N."/>
            <person name="Grigoriev I.V."/>
            <person name="Debuchy R."/>
            <person name="Gladieux P."/>
            <person name="Thoren M.H."/>
            <person name="Johannesson H."/>
        </authorList>
    </citation>
    <scope>NUCLEOTIDE SEQUENCE</scope>
    <source>
        <strain evidence="2">SMH4131-1</strain>
    </source>
</reference>
<feature type="region of interest" description="Disordered" evidence="1">
    <location>
        <begin position="229"/>
        <end position="248"/>
    </location>
</feature>
<dbReference type="EMBL" id="JAUEPO010000007">
    <property type="protein sequence ID" value="KAK3317307.1"/>
    <property type="molecule type" value="Genomic_DNA"/>
</dbReference>
<accession>A0AAE0I342</accession>
<dbReference type="Proteomes" id="UP001286456">
    <property type="component" value="Unassembled WGS sequence"/>
</dbReference>
<dbReference type="AlphaFoldDB" id="A0AAE0I342"/>
<keyword evidence="3" id="KW-1185">Reference proteome</keyword>
<protein>
    <submittedName>
        <fullName evidence="2">Uncharacterized protein</fullName>
    </submittedName>
</protein>
<reference evidence="2" key="1">
    <citation type="journal article" date="2023" name="Mol. Phylogenet. Evol.">
        <title>Genome-scale phylogeny and comparative genomics of the fungal order Sordariales.</title>
        <authorList>
            <person name="Hensen N."/>
            <person name="Bonometti L."/>
            <person name="Westerberg I."/>
            <person name="Brannstrom I.O."/>
            <person name="Guillou S."/>
            <person name="Cros-Aarteil S."/>
            <person name="Calhoun S."/>
            <person name="Haridas S."/>
            <person name="Kuo A."/>
            <person name="Mondo S."/>
            <person name="Pangilinan J."/>
            <person name="Riley R."/>
            <person name="LaButti K."/>
            <person name="Andreopoulos B."/>
            <person name="Lipzen A."/>
            <person name="Chen C."/>
            <person name="Yan M."/>
            <person name="Daum C."/>
            <person name="Ng V."/>
            <person name="Clum A."/>
            <person name="Steindorff A."/>
            <person name="Ohm R.A."/>
            <person name="Martin F."/>
            <person name="Silar P."/>
            <person name="Natvig D.O."/>
            <person name="Lalanne C."/>
            <person name="Gautier V."/>
            <person name="Ament-Velasquez S.L."/>
            <person name="Kruys A."/>
            <person name="Hutchinson M.I."/>
            <person name="Powell A.J."/>
            <person name="Barry K."/>
            <person name="Miller A.N."/>
            <person name="Grigoriev I.V."/>
            <person name="Debuchy R."/>
            <person name="Gladieux P."/>
            <person name="Hiltunen Thoren M."/>
            <person name="Johannesson H."/>
        </authorList>
    </citation>
    <scope>NUCLEOTIDE SEQUENCE</scope>
    <source>
        <strain evidence="2">SMH4131-1</strain>
    </source>
</reference>
<comment type="caution">
    <text evidence="2">The sequence shown here is derived from an EMBL/GenBank/DDBJ whole genome shotgun (WGS) entry which is preliminary data.</text>
</comment>
<organism evidence="2 3">
    <name type="scientific">Cercophora scortea</name>
    <dbReference type="NCBI Taxonomy" id="314031"/>
    <lineage>
        <taxon>Eukaryota</taxon>
        <taxon>Fungi</taxon>
        <taxon>Dikarya</taxon>
        <taxon>Ascomycota</taxon>
        <taxon>Pezizomycotina</taxon>
        <taxon>Sordariomycetes</taxon>
        <taxon>Sordariomycetidae</taxon>
        <taxon>Sordariales</taxon>
        <taxon>Lasiosphaeriaceae</taxon>
        <taxon>Cercophora</taxon>
    </lineage>
</organism>
<evidence type="ECO:0000256" key="1">
    <source>
        <dbReference type="SAM" id="MobiDB-lite"/>
    </source>
</evidence>
<gene>
    <name evidence="2" type="ORF">B0T19DRAFT_289208</name>
</gene>
<feature type="region of interest" description="Disordered" evidence="1">
    <location>
        <begin position="139"/>
        <end position="195"/>
    </location>
</feature>
<feature type="region of interest" description="Disordered" evidence="1">
    <location>
        <begin position="41"/>
        <end position="69"/>
    </location>
</feature>
<sequence>MSWMDSWSRPSKHQAVPAPFYLHPNTGDDIPYCKSCGRVIGPRRTGGAPPTTSNKKQAKDDSNTPITPVKYCSSRCRKQKPGKIDSEIEAAFVKFLTGEESIPEHDQSKTTGKKKAKGDARILVTCDVVEAHVFGDRRHEEPEKRFGRKKNRASRVIAEPEDAPETPSSKPYIQRTLPSRPPPLGDWNDNDKDEGVSGLDLHAGLSKSDYETVVDGDLLARMSVRSGTRVRPPQTVSEVNGSVGGEKGWPERIQETEEMRAKRSEGQRKAHEKEMVRCAARRGVVFGFVLATPGIDDDQVDGTRRKCEAVMQGKVVEPSFAKGDWGVRWREEF</sequence>